<dbReference type="AlphaFoldDB" id="A0AAD4R5Q9"/>
<evidence type="ECO:0000256" key="9">
    <source>
        <dbReference type="PROSITE-ProRule" id="PRU00192"/>
    </source>
</evidence>
<dbReference type="Pfam" id="PF12796">
    <property type="entry name" value="Ank_2"/>
    <property type="match status" value="1"/>
</dbReference>
<dbReference type="InterPro" id="IPR001452">
    <property type="entry name" value="SH3_domain"/>
</dbReference>
<proteinExistence type="predicted"/>
<comment type="caution">
    <text evidence="12">The sequence shown here is derived from an EMBL/GenBank/DDBJ whole genome shotgun (WGS) entry which is preliminary data.</text>
</comment>
<dbReference type="InterPro" id="IPR002110">
    <property type="entry name" value="Ankyrin_rpt"/>
</dbReference>
<dbReference type="PROSITE" id="PS50088">
    <property type="entry name" value="ANK_REPEAT"/>
    <property type="match status" value="2"/>
</dbReference>
<evidence type="ECO:0000256" key="4">
    <source>
        <dbReference type="ARBA" id="ARBA00022737"/>
    </source>
</evidence>
<keyword evidence="3" id="KW-0963">Cytoplasm</keyword>
<dbReference type="SMART" id="SM00248">
    <property type="entry name" value="ANK"/>
    <property type="match status" value="3"/>
</dbReference>
<comment type="function">
    <text evidence="6">Induces bone resorption, acting probably through a signaling cascade which results in the secretion of factor(s) enhancing osteoclast formation and activity.</text>
</comment>
<dbReference type="SUPFAM" id="SSF48403">
    <property type="entry name" value="Ankyrin repeat"/>
    <property type="match status" value="1"/>
</dbReference>
<dbReference type="Gene3D" id="2.30.30.40">
    <property type="entry name" value="SH3 Domains"/>
    <property type="match status" value="1"/>
</dbReference>
<dbReference type="PANTHER" id="PTHR24155:SF10">
    <property type="entry name" value="OSTEOCLAST-STIMULATING FACTOR 1"/>
    <property type="match status" value="1"/>
</dbReference>
<evidence type="ECO:0000256" key="5">
    <source>
        <dbReference type="ARBA" id="ARBA00023043"/>
    </source>
</evidence>
<gene>
    <name evidence="12" type="ORF">DdX_06452</name>
</gene>
<dbReference type="Proteomes" id="UP001201812">
    <property type="component" value="Unassembled WGS sequence"/>
</dbReference>
<evidence type="ECO:0000313" key="12">
    <source>
        <dbReference type="EMBL" id="KAI1718038.1"/>
    </source>
</evidence>
<dbReference type="SUPFAM" id="SSF50044">
    <property type="entry name" value="SH3-domain"/>
    <property type="match status" value="1"/>
</dbReference>
<keyword evidence="4" id="KW-0677">Repeat</keyword>
<comment type="subcellular location">
    <subcellularLocation>
        <location evidence="1">Cytoplasm</location>
    </subcellularLocation>
</comment>
<keyword evidence="13" id="KW-1185">Reference proteome</keyword>
<dbReference type="SMART" id="SM00326">
    <property type="entry name" value="SH3"/>
    <property type="match status" value="1"/>
</dbReference>
<dbReference type="PROSITE" id="PS50002">
    <property type="entry name" value="SH3"/>
    <property type="match status" value="1"/>
</dbReference>
<dbReference type="PROSITE" id="PS50297">
    <property type="entry name" value="ANK_REP_REGION"/>
    <property type="match status" value="1"/>
</dbReference>
<protein>
    <recommendedName>
        <fullName evidence="7">Osteoclast-stimulating factor 1</fullName>
    </recommendedName>
</protein>
<feature type="region of interest" description="Disordered" evidence="10">
    <location>
        <begin position="206"/>
        <end position="226"/>
    </location>
</feature>
<dbReference type="PANTHER" id="PTHR24155">
    <property type="entry name" value="OSTEOCLAST-STIMULATING FACTOR 1"/>
    <property type="match status" value="1"/>
</dbReference>
<evidence type="ECO:0000256" key="3">
    <source>
        <dbReference type="ARBA" id="ARBA00022490"/>
    </source>
</evidence>
<evidence type="ECO:0000313" key="13">
    <source>
        <dbReference type="Proteomes" id="UP001201812"/>
    </source>
</evidence>
<feature type="repeat" description="ANK" evidence="8">
    <location>
        <begin position="83"/>
        <end position="111"/>
    </location>
</feature>
<evidence type="ECO:0000256" key="6">
    <source>
        <dbReference type="ARBA" id="ARBA00037432"/>
    </source>
</evidence>
<feature type="repeat" description="ANK" evidence="8">
    <location>
        <begin position="146"/>
        <end position="178"/>
    </location>
</feature>
<organism evidence="12 13">
    <name type="scientific">Ditylenchus destructor</name>
    <dbReference type="NCBI Taxonomy" id="166010"/>
    <lineage>
        <taxon>Eukaryota</taxon>
        <taxon>Metazoa</taxon>
        <taxon>Ecdysozoa</taxon>
        <taxon>Nematoda</taxon>
        <taxon>Chromadorea</taxon>
        <taxon>Rhabditida</taxon>
        <taxon>Tylenchina</taxon>
        <taxon>Tylenchomorpha</taxon>
        <taxon>Sphaerularioidea</taxon>
        <taxon>Anguinidae</taxon>
        <taxon>Anguininae</taxon>
        <taxon>Ditylenchus</taxon>
    </lineage>
</organism>
<keyword evidence="2 9" id="KW-0728">SH3 domain</keyword>
<dbReference type="Gene3D" id="1.25.40.20">
    <property type="entry name" value="Ankyrin repeat-containing domain"/>
    <property type="match status" value="1"/>
</dbReference>
<evidence type="ECO:0000256" key="10">
    <source>
        <dbReference type="SAM" id="MobiDB-lite"/>
    </source>
</evidence>
<evidence type="ECO:0000256" key="2">
    <source>
        <dbReference type="ARBA" id="ARBA00022443"/>
    </source>
</evidence>
<dbReference type="EMBL" id="JAKKPZ010000008">
    <property type="protein sequence ID" value="KAI1718038.1"/>
    <property type="molecule type" value="Genomic_DNA"/>
</dbReference>
<dbReference type="GO" id="GO:0007165">
    <property type="term" value="P:signal transduction"/>
    <property type="evidence" value="ECO:0007669"/>
    <property type="project" value="TreeGrafter"/>
</dbReference>
<name>A0AAD4R5Q9_9BILA</name>
<dbReference type="InterPro" id="IPR036028">
    <property type="entry name" value="SH3-like_dom_sf"/>
</dbReference>
<dbReference type="Pfam" id="PF14604">
    <property type="entry name" value="SH3_9"/>
    <property type="match status" value="1"/>
</dbReference>
<dbReference type="GO" id="GO:0005737">
    <property type="term" value="C:cytoplasm"/>
    <property type="evidence" value="ECO:0007669"/>
    <property type="project" value="UniProtKB-SubCell"/>
</dbReference>
<evidence type="ECO:0000256" key="7">
    <source>
        <dbReference type="ARBA" id="ARBA00040640"/>
    </source>
</evidence>
<keyword evidence="5 8" id="KW-0040">ANK repeat</keyword>
<dbReference type="InterPro" id="IPR036770">
    <property type="entry name" value="Ankyrin_rpt-contain_sf"/>
</dbReference>
<feature type="domain" description="SH3" evidence="11">
    <location>
        <begin position="11"/>
        <end position="76"/>
    </location>
</feature>
<evidence type="ECO:0000256" key="1">
    <source>
        <dbReference type="ARBA" id="ARBA00004496"/>
    </source>
</evidence>
<evidence type="ECO:0000256" key="8">
    <source>
        <dbReference type="PROSITE-ProRule" id="PRU00023"/>
    </source>
</evidence>
<accession>A0AAD4R5Q9</accession>
<sequence>MPPPPPVAKPGRVQVYHALVDYIPKQEDELQIQEGDVLYVKEATDTARDTEKAYYEVIRGDQRGKVPKDFVDSSTNVLKIDFPLHEAARRGNLEFLEECLQNNVSVNCLDKSGSTALYWASHGGHLQAVQLLLSVAKICVSSQNKMGDTPLHAACYKGRLDCAAALVEAGADLYAKNKDLKKAVDLASTPEIAAFLRLAMSKVVEPTEDEEAYDDGDESSDNENAE</sequence>
<evidence type="ECO:0000259" key="11">
    <source>
        <dbReference type="PROSITE" id="PS50002"/>
    </source>
</evidence>
<reference evidence="12" key="1">
    <citation type="submission" date="2022-01" db="EMBL/GenBank/DDBJ databases">
        <title>Genome Sequence Resource for Two Populations of Ditylenchus destructor, the Migratory Endoparasitic Phytonematode.</title>
        <authorList>
            <person name="Zhang H."/>
            <person name="Lin R."/>
            <person name="Xie B."/>
        </authorList>
    </citation>
    <scope>NUCLEOTIDE SEQUENCE</scope>
    <source>
        <strain evidence="12">BazhouSP</strain>
    </source>
</reference>